<proteinExistence type="predicted"/>
<dbReference type="Pfam" id="PF13432">
    <property type="entry name" value="TPR_16"/>
    <property type="match status" value="1"/>
</dbReference>
<evidence type="ECO:0000256" key="1">
    <source>
        <dbReference type="ARBA" id="ARBA00022679"/>
    </source>
</evidence>
<evidence type="ECO:0000313" key="4">
    <source>
        <dbReference type="Proteomes" id="UP000235162"/>
    </source>
</evidence>
<dbReference type="KEGG" id="hja:BST95_16470"/>
<evidence type="ECO:0000256" key="2">
    <source>
        <dbReference type="PROSITE-ProRule" id="PRU00339"/>
    </source>
</evidence>
<dbReference type="SMART" id="SM00028">
    <property type="entry name" value="TPR"/>
    <property type="match status" value="8"/>
</dbReference>
<keyword evidence="2" id="KW-0802">TPR repeat</keyword>
<dbReference type="PANTHER" id="PTHR12788:SF10">
    <property type="entry name" value="PROTEIN-TYROSINE SULFOTRANSFERASE"/>
    <property type="match status" value="1"/>
</dbReference>
<dbReference type="SUPFAM" id="SSF48452">
    <property type="entry name" value="TPR-like"/>
    <property type="match status" value="2"/>
</dbReference>
<dbReference type="RefSeq" id="WP_084200583.1">
    <property type="nucleotide sequence ID" value="NZ_BMYL01000001.1"/>
</dbReference>
<dbReference type="Pfam" id="PF13469">
    <property type="entry name" value="Sulfotransfer_3"/>
    <property type="match status" value="1"/>
</dbReference>
<gene>
    <name evidence="3" type="ORF">C0029_01730</name>
</gene>
<keyword evidence="1" id="KW-0808">Transferase</keyword>
<dbReference type="InterPro" id="IPR027417">
    <property type="entry name" value="P-loop_NTPase"/>
</dbReference>
<name>A0AAP8MGA2_9GAMM</name>
<dbReference type="PROSITE" id="PS50005">
    <property type="entry name" value="TPR"/>
    <property type="match status" value="1"/>
</dbReference>
<feature type="repeat" description="TPR" evidence="2">
    <location>
        <begin position="188"/>
        <end position="221"/>
    </location>
</feature>
<keyword evidence="4" id="KW-1185">Reference proteome</keyword>
<reference evidence="3 4" key="1">
    <citation type="submission" date="2018-01" db="EMBL/GenBank/DDBJ databases">
        <title>The draft genome sequence of Halioglobus japonicus S1-36.</title>
        <authorList>
            <person name="Du Z.-J."/>
            <person name="Shi M.-J."/>
        </authorList>
    </citation>
    <scope>NUCLEOTIDE SEQUENCE [LARGE SCALE GENOMIC DNA]</scope>
    <source>
        <strain evidence="3 4">S1-36</strain>
    </source>
</reference>
<evidence type="ECO:0000313" key="3">
    <source>
        <dbReference type="EMBL" id="PLW87340.1"/>
    </source>
</evidence>
<dbReference type="PANTHER" id="PTHR12788">
    <property type="entry name" value="PROTEIN-TYROSINE SULFOTRANSFERASE 2"/>
    <property type="match status" value="1"/>
</dbReference>
<dbReference type="Pfam" id="PF13181">
    <property type="entry name" value="TPR_8"/>
    <property type="match status" value="1"/>
</dbReference>
<dbReference type="Pfam" id="PF13428">
    <property type="entry name" value="TPR_14"/>
    <property type="match status" value="1"/>
</dbReference>
<dbReference type="SUPFAM" id="SSF52540">
    <property type="entry name" value="P-loop containing nucleoside triphosphate hydrolases"/>
    <property type="match status" value="1"/>
</dbReference>
<dbReference type="InterPro" id="IPR026634">
    <property type="entry name" value="TPST-like"/>
</dbReference>
<dbReference type="Proteomes" id="UP000235162">
    <property type="component" value="Unassembled WGS sequence"/>
</dbReference>
<dbReference type="Gene3D" id="3.40.50.300">
    <property type="entry name" value="P-loop containing nucleotide triphosphate hydrolases"/>
    <property type="match status" value="1"/>
</dbReference>
<comment type="caution">
    <text evidence="3">The sequence shown here is derived from an EMBL/GenBank/DDBJ whole genome shotgun (WGS) entry which is preliminary data.</text>
</comment>
<dbReference type="Gene3D" id="1.25.40.10">
    <property type="entry name" value="Tetratricopeptide repeat domain"/>
    <property type="match status" value="3"/>
</dbReference>
<dbReference type="InterPro" id="IPR019734">
    <property type="entry name" value="TPR_rpt"/>
</dbReference>
<dbReference type="AlphaFoldDB" id="A0AAP8MGA2"/>
<sequence length="649" mass="72716">MRQSRPDDTVSTCAEGLRQHPDDPNLLCLSGQAFIALRRFDDAGKCIERALRKHPHFVPVIEVSGDLLLATGNPAQAIEAYREAKTRAPERTSLQAKIDKAKERLETAGSATDERSQAFFAAAIARAEQFRTDGEPAKAEKVYRDILQRDPNHPEALRLLAEIAAIHNQYQDAHTFLQRAVKYAPRYSRAWLDLAQVQQELGDYPAAIASARQLVALNPELGEPYVTLANAQGHANQHKEAIASYEAVLERAPTHPGAFSGLAHQLKTIGRQDEAVAVHRRNIAANPGNSEPYWNLANLKTFRFEDAEVEAMESILAGDGLQEAVIEQLNNALGLEYESRRDYPRAFSHFQRCNEVRRSREIYDPVAHEVQVGKIREVFNAEFLAEHAGLGDPDPAPIFIIGLPRSGSTLLEQVLASHSQVEGTHELSDLPHLVQSLNTRSGRGVHFPESLVTLEPARWSGLGTAYLQQTSKYRSGAAYFIDKNPNNFIYVGLLRLVLPNAKIINARRHPLDSCFGSYKQLFASGQPFSYDLMDIGEYYLLYDELMRHWHDVIPGAVLDVNYAEVVADLEGQVRRLLAYCDLPFEQGCVEFHRTERAVKTASSEQVRQPIYSSSVNLWRRYEPQLGDLIEVLEPLLRALPPEDRPDALN</sequence>
<dbReference type="Pfam" id="PF14559">
    <property type="entry name" value="TPR_19"/>
    <property type="match status" value="1"/>
</dbReference>
<dbReference type="EMBL" id="PKUR01000001">
    <property type="protein sequence ID" value="PLW87340.1"/>
    <property type="molecule type" value="Genomic_DNA"/>
</dbReference>
<dbReference type="GO" id="GO:0008476">
    <property type="term" value="F:protein-tyrosine sulfotransferase activity"/>
    <property type="evidence" value="ECO:0007669"/>
    <property type="project" value="InterPro"/>
</dbReference>
<accession>A0AAP8MGA2</accession>
<organism evidence="3 4">
    <name type="scientific">Halioglobus japonicus</name>
    <dbReference type="NCBI Taxonomy" id="930805"/>
    <lineage>
        <taxon>Bacteria</taxon>
        <taxon>Pseudomonadati</taxon>
        <taxon>Pseudomonadota</taxon>
        <taxon>Gammaproteobacteria</taxon>
        <taxon>Cellvibrionales</taxon>
        <taxon>Halieaceae</taxon>
        <taxon>Halioglobus</taxon>
    </lineage>
</organism>
<protein>
    <submittedName>
        <fullName evidence="3">Sulfotransferase family protein</fullName>
    </submittedName>
</protein>
<dbReference type="InterPro" id="IPR011990">
    <property type="entry name" value="TPR-like_helical_dom_sf"/>
</dbReference>